<sequence length="116" mass="13006">MRVIDVLEYVHSYDYIRADVKASVLLLGFGKGSKNKVHLVDFALACRFTQNGKHKEYKEDCRNAHDGTIEFTSRDNHIGTHSRRGGMEMLDTTCSRGFVGDCFGRTTSRTPSTSAN</sequence>
<proteinExistence type="predicted"/>
<name>A0ACB7TIH0_HYAAI</name>
<dbReference type="Proteomes" id="UP000821845">
    <property type="component" value="Chromosome 1"/>
</dbReference>
<comment type="caution">
    <text evidence="1">The sequence shown here is derived from an EMBL/GenBank/DDBJ whole genome shotgun (WGS) entry which is preliminary data.</text>
</comment>
<keyword evidence="2" id="KW-1185">Reference proteome</keyword>
<reference evidence="1" key="1">
    <citation type="submission" date="2020-05" db="EMBL/GenBank/DDBJ databases">
        <title>Large-scale comparative analyses of tick genomes elucidate their genetic diversity and vector capacities.</title>
        <authorList>
            <person name="Jia N."/>
            <person name="Wang J."/>
            <person name="Shi W."/>
            <person name="Du L."/>
            <person name="Sun Y."/>
            <person name="Zhan W."/>
            <person name="Jiang J."/>
            <person name="Wang Q."/>
            <person name="Zhang B."/>
            <person name="Ji P."/>
            <person name="Sakyi L.B."/>
            <person name="Cui X."/>
            <person name="Yuan T."/>
            <person name="Jiang B."/>
            <person name="Yang W."/>
            <person name="Lam T.T.-Y."/>
            <person name="Chang Q."/>
            <person name="Ding S."/>
            <person name="Wang X."/>
            <person name="Zhu J."/>
            <person name="Ruan X."/>
            <person name="Zhao L."/>
            <person name="Wei J."/>
            <person name="Que T."/>
            <person name="Du C."/>
            <person name="Cheng J."/>
            <person name="Dai P."/>
            <person name="Han X."/>
            <person name="Huang E."/>
            <person name="Gao Y."/>
            <person name="Liu J."/>
            <person name="Shao H."/>
            <person name="Ye R."/>
            <person name="Li L."/>
            <person name="Wei W."/>
            <person name="Wang X."/>
            <person name="Wang C."/>
            <person name="Yang T."/>
            <person name="Huo Q."/>
            <person name="Li W."/>
            <person name="Guo W."/>
            <person name="Chen H."/>
            <person name="Zhou L."/>
            <person name="Ni X."/>
            <person name="Tian J."/>
            <person name="Zhou Y."/>
            <person name="Sheng Y."/>
            <person name="Liu T."/>
            <person name="Pan Y."/>
            <person name="Xia L."/>
            <person name="Li J."/>
            <person name="Zhao F."/>
            <person name="Cao W."/>
        </authorList>
    </citation>
    <scope>NUCLEOTIDE SEQUENCE</scope>
    <source>
        <strain evidence="1">Hyas-2018</strain>
    </source>
</reference>
<organism evidence="1 2">
    <name type="scientific">Hyalomma asiaticum</name>
    <name type="common">Tick</name>
    <dbReference type="NCBI Taxonomy" id="266040"/>
    <lineage>
        <taxon>Eukaryota</taxon>
        <taxon>Metazoa</taxon>
        <taxon>Ecdysozoa</taxon>
        <taxon>Arthropoda</taxon>
        <taxon>Chelicerata</taxon>
        <taxon>Arachnida</taxon>
        <taxon>Acari</taxon>
        <taxon>Parasitiformes</taxon>
        <taxon>Ixodida</taxon>
        <taxon>Ixodoidea</taxon>
        <taxon>Ixodidae</taxon>
        <taxon>Hyalomminae</taxon>
        <taxon>Hyalomma</taxon>
    </lineage>
</organism>
<dbReference type="EMBL" id="CM023481">
    <property type="protein sequence ID" value="KAH6946016.1"/>
    <property type="molecule type" value="Genomic_DNA"/>
</dbReference>
<accession>A0ACB7TIH0</accession>
<evidence type="ECO:0000313" key="1">
    <source>
        <dbReference type="EMBL" id="KAH6946016.1"/>
    </source>
</evidence>
<evidence type="ECO:0000313" key="2">
    <source>
        <dbReference type="Proteomes" id="UP000821845"/>
    </source>
</evidence>
<gene>
    <name evidence="1" type="ORF">HPB50_011155</name>
</gene>
<protein>
    <submittedName>
        <fullName evidence="1">Uncharacterized protein</fullName>
    </submittedName>
</protein>